<evidence type="ECO:0000259" key="7">
    <source>
        <dbReference type="Pfam" id="PF13505"/>
    </source>
</evidence>
<evidence type="ECO:0000256" key="2">
    <source>
        <dbReference type="ARBA" id="ARBA00022729"/>
    </source>
</evidence>
<evidence type="ECO:0000313" key="9">
    <source>
        <dbReference type="Proteomes" id="UP000544122"/>
    </source>
</evidence>
<dbReference type="InterPro" id="IPR011250">
    <property type="entry name" value="OMP/PagP_B-barrel"/>
</dbReference>
<reference evidence="8 9" key="1">
    <citation type="submission" date="2020-03" db="EMBL/GenBank/DDBJ databases">
        <title>Bradyrhizobium diversity isolated from nodules of Indigofera sp.</title>
        <authorList>
            <person name="Klepa M."/>
            <person name="Helene L."/>
            <person name="Hungria M."/>
        </authorList>
    </citation>
    <scope>NUCLEOTIDE SEQUENCE [LARGE SCALE GENOMIC DNA]</scope>
    <source>
        <strain evidence="8 9">WSM 1791</strain>
    </source>
</reference>
<accession>A0A7Y4GR76</accession>
<evidence type="ECO:0000256" key="5">
    <source>
        <dbReference type="ARBA" id="ARBA00038306"/>
    </source>
</evidence>
<name>A0A7Y4GR76_9BRAD</name>
<dbReference type="PANTHER" id="PTHR34001:SF3">
    <property type="entry name" value="BLL7405 PROTEIN"/>
    <property type="match status" value="1"/>
</dbReference>
<dbReference type="Gene3D" id="2.40.160.20">
    <property type="match status" value="1"/>
</dbReference>
<dbReference type="RefSeq" id="WP_171579748.1">
    <property type="nucleotide sequence ID" value="NZ_JAAVLX010000004.1"/>
</dbReference>
<feature type="signal peptide" evidence="6">
    <location>
        <begin position="1"/>
        <end position="20"/>
    </location>
</feature>
<dbReference type="InterPro" id="IPR027385">
    <property type="entry name" value="Beta-barrel_OMP"/>
</dbReference>
<dbReference type="GO" id="GO:0009279">
    <property type="term" value="C:cell outer membrane"/>
    <property type="evidence" value="ECO:0007669"/>
    <property type="project" value="UniProtKB-SubCell"/>
</dbReference>
<keyword evidence="4" id="KW-0998">Cell outer membrane</keyword>
<keyword evidence="9" id="KW-1185">Reference proteome</keyword>
<comment type="subcellular location">
    <subcellularLocation>
        <location evidence="1">Cell outer membrane</location>
    </subcellularLocation>
</comment>
<dbReference type="Proteomes" id="UP000544122">
    <property type="component" value="Unassembled WGS sequence"/>
</dbReference>
<dbReference type="PANTHER" id="PTHR34001">
    <property type="entry name" value="BLL7405 PROTEIN"/>
    <property type="match status" value="1"/>
</dbReference>
<evidence type="ECO:0000256" key="1">
    <source>
        <dbReference type="ARBA" id="ARBA00004442"/>
    </source>
</evidence>
<feature type="domain" description="Outer membrane protein beta-barrel" evidence="7">
    <location>
        <begin position="10"/>
        <end position="234"/>
    </location>
</feature>
<gene>
    <name evidence="8" type="ORF">HCN58_12885</name>
</gene>
<evidence type="ECO:0000256" key="3">
    <source>
        <dbReference type="ARBA" id="ARBA00023136"/>
    </source>
</evidence>
<feature type="chain" id="PRO_5030983307" evidence="6">
    <location>
        <begin position="21"/>
        <end position="242"/>
    </location>
</feature>
<comment type="caution">
    <text evidence="8">The sequence shown here is derived from an EMBL/GenBank/DDBJ whole genome shotgun (WGS) entry which is preliminary data.</text>
</comment>
<keyword evidence="3" id="KW-0472">Membrane</keyword>
<dbReference type="EMBL" id="JAAVLX010000004">
    <property type="protein sequence ID" value="NOJ40479.1"/>
    <property type="molecule type" value="Genomic_DNA"/>
</dbReference>
<proteinExistence type="inferred from homology"/>
<dbReference type="InterPro" id="IPR051692">
    <property type="entry name" value="OMP-like"/>
</dbReference>
<organism evidence="8 9">
    <name type="scientific">Bradyrhizobium australiense</name>
    <dbReference type="NCBI Taxonomy" id="2721161"/>
    <lineage>
        <taxon>Bacteria</taxon>
        <taxon>Pseudomonadati</taxon>
        <taxon>Pseudomonadota</taxon>
        <taxon>Alphaproteobacteria</taxon>
        <taxon>Hyphomicrobiales</taxon>
        <taxon>Nitrobacteraceae</taxon>
        <taxon>Bradyrhizobium</taxon>
    </lineage>
</organism>
<protein>
    <submittedName>
        <fullName evidence="8">Porin family protein</fullName>
    </submittedName>
</protein>
<dbReference type="Pfam" id="PF13505">
    <property type="entry name" value="OMP_b-brl"/>
    <property type="match status" value="1"/>
</dbReference>
<comment type="similarity">
    <text evidence="5">Belongs to the Omp25/RopB family.</text>
</comment>
<dbReference type="NCBIfam" id="TIGR01414">
    <property type="entry name" value="autotrans_barl"/>
    <property type="match status" value="1"/>
</dbReference>
<keyword evidence="2 6" id="KW-0732">Signal</keyword>
<dbReference type="InterPro" id="IPR006315">
    <property type="entry name" value="OM_autotransptr_brl_dom"/>
</dbReference>
<evidence type="ECO:0000313" key="8">
    <source>
        <dbReference type="EMBL" id="NOJ40479.1"/>
    </source>
</evidence>
<evidence type="ECO:0000256" key="4">
    <source>
        <dbReference type="ARBA" id="ARBA00023237"/>
    </source>
</evidence>
<sequence>MKKFAIAAAALVVGTVSASAADLAARPYTKAPVPVAAVYNWTGFYIGGQVGYAWGDNRTTEFFTATGLPTGFNQNYNTDGVVGGIHAGYNWQFGQFVFGLEGDVEGADIKGGYRLANLNGTDYRLDAQASIRGRLGVAFNNSLLYVTGGAAFADIEHTYVRANTLFESISSTRTGWTVGAGWEYGFTPNWSARLEYRYTDFGSYRDRSTFSFPGFTYEDHPVYHTVRGGISYRFGGPVVAKY</sequence>
<dbReference type="SUPFAM" id="SSF56925">
    <property type="entry name" value="OMPA-like"/>
    <property type="match status" value="1"/>
</dbReference>
<evidence type="ECO:0000256" key="6">
    <source>
        <dbReference type="SAM" id="SignalP"/>
    </source>
</evidence>
<dbReference type="AlphaFoldDB" id="A0A7Y4GR76"/>